<dbReference type="InterPro" id="IPR036188">
    <property type="entry name" value="FAD/NAD-bd_sf"/>
</dbReference>
<dbReference type="GO" id="GO:0016614">
    <property type="term" value="F:oxidoreductase activity, acting on CH-OH group of donors"/>
    <property type="evidence" value="ECO:0007669"/>
    <property type="project" value="InterPro"/>
</dbReference>
<organism evidence="5 6">
    <name type="scientific">Cephus cinctus</name>
    <name type="common">Wheat stem sawfly</name>
    <dbReference type="NCBI Taxonomy" id="211228"/>
    <lineage>
        <taxon>Eukaryota</taxon>
        <taxon>Metazoa</taxon>
        <taxon>Ecdysozoa</taxon>
        <taxon>Arthropoda</taxon>
        <taxon>Hexapoda</taxon>
        <taxon>Insecta</taxon>
        <taxon>Pterygota</taxon>
        <taxon>Neoptera</taxon>
        <taxon>Endopterygota</taxon>
        <taxon>Hymenoptera</taxon>
        <taxon>Cephoidea</taxon>
        <taxon>Cephidae</taxon>
        <taxon>Cephus</taxon>
    </lineage>
</organism>
<comment type="cofactor">
    <cofactor evidence="3">
        <name>FAD</name>
        <dbReference type="ChEBI" id="CHEBI:57692"/>
    </cofactor>
</comment>
<keyword evidence="5" id="KW-1185">Reference proteome</keyword>
<dbReference type="Gene3D" id="3.50.50.60">
    <property type="entry name" value="FAD/NAD(P)-binding domain"/>
    <property type="match status" value="1"/>
</dbReference>
<dbReference type="GO" id="GO:0050660">
    <property type="term" value="F:flavin adenine dinucleotide binding"/>
    <property type="evidence" value="ECO:0007669"/>
    <property type="project" value="InterPro"/>
</dbReference>
<keyword evidence="3" id="KW-0274">FAD</keyword>
<dbReference type="PROSITE" id="PS00624">
    <property type="entry name" value="GMC_OXRED_2"/>
    <property type="match status" value="1"/>
</dbReference>
<dbReference type="AlphaFoldDB" id="A0AAJ7BXU6"/>
<proteinExistence type="inferred from homology"/>
<dbReference type="InterPro" id="IPR000172">
    <property type="entry name" value="GMC_OxRdtase_N"/>
</dbReference>
<gene>
    <name evidence="6" type="primary">LOC107268621</name>
</gene>
<evidence type="ECO:0000256" key="1">
    <source>
        <dbReference type="ARBA" id="ARBA00010790"/>
    </source>
</evidence>
<reference evidence="6" key="1">
    <citation type="submission" date="2025-08" db="UniProtKB">
        <authorList>
            <consortium name="RefSeq"/>
        </authorList>
    </citation>
    <scope>IDENTIFICATION</scope>
</reference>
<dbReference type="Pfam" id="PF00732">
    <property type="entry name" value="GMC_oxred_N"/>
    <property type="match status" value="1"/>
</dbReference>
<evidence type="ECO:0000313" key="6">
    <source>
        <dbReference type="RefSeq" id="XP_015597067.1"/>
    </source>
</evidence>
<dbReference type="GeneID" id="107268621"/>
<feature type="binding site" evidence="3">
    <location>
        <position position="300"/>
    </location>
    <ligand>
        <name>FAD</name>
        <dbReference type="ChEBI" id="CHEBI:57692"/>
    </ligand>
</feature>
<dbReference type="SUPFAM" id="SSF51905">
    <property type="entry name" value="FAD/NAD(P)-binding domain"/>
    <property type="match status" value="1"/>
</dbReference>
<dbReference type="PANTHER" id="PTHR11552">
    <property type="entry name" value="GLUCOSE-METHANOL-CHOLINE GMC OXIDOREDUCTASE"/>
    <property type="match status" value="1"/>
</dbReference>
<sequence>MRGSRVPLRILQVIAFAFLSLVSGGSRKFFGRLYGNNAPERPLLGSLPYLPRGVINFFLEGERFRNEKTRDTTPMTFAEYDFVVIGAGTAGAAVASRLSEIPEVTVLLIEAGGEESLLMDVPLLVNYLQFSNDVNWKYQTEPSSTYCLGMKDRRCNLPRGKVMGGSSVLNYMIATRGNSKDYDRWADLGNHGWSYDEVLPYFKKMEAMAIPGLRRDTEMHGTNGPVNIDYIPYHTPVAESFLEAGLEAGFKILDYNGRNQTGFSYLQTTTKNGMRLSSNKAYLQPARNRKNLFVTKNSLVSQILIDKPTNRAIGVKFLKHRREIVVRARKEVILCAGAIASPQLLMLSGVGPAAHLREMGIAPVKDAPVGENFQDHIAYGGLVFLIDKPISILTRDIINPLNPYLRDYLDRKTGPLSVPGACEALAFLNVTSTPEDFPDMELLFLGASPLSDPSLHYAIGISEELWRAAFAKYEGRYSWMVAPMILRPKSRGRILLRDKKIFSKPRIIANYLDDPDDVKVLTGGIRAAIALSKTRAMRRIGSQLVDLVNPVCREHEYDSDPYWECALRTLTLNIYHYSGTCKMGPEKDPTAVVNPRLQVIGIDGLRVADASIMPEIPSAHTNIPTYMIAEKLADMVKQDWGYPTDPLP</sequence>
<dbReference type="KEGG" id="ccin:107268621"/>
<feature type="active site" description="Proton donor" evidence="2">
    <location>
        <position position="576"/>
    </location>
</feature>
<keyword evidence="3" id="KW-0285">Flavoprotein</keyword>
<feature type="domain" description="Glucose-methanol-choline oxidoreductase N-terminal" evidence="4">
    <location>
        <begin position="337"/>
        <end position="351"/>
    </location>
</feature>
<evidence type="ECO:0000313" key="5">
    <source>
        <dbReference type="Proteomes" id="UP000694920"/>
    </source>
</evidence>
<feature type="binding site" evidence="3">
    <location>
        <position position="162"/>
    </location>
    <ligand>
        <name>FAD</name>
        <dbReference type="ChEBI" id="CHEBI:57692"/>
    </ligand>
</feature>
<protein>
    <submittedName>
        <fullName evidence="6">Glucose dehydrogenase [FAD, quinone]</fullName>
    </submittedName>
</protein>
<dbReference type="Proteomes" id="UP000694920">
    <property type="component" value="Unplaced"/>
</dbReference>
<dbReference type="InterPro" id="IPR012132">
    <property type="entry name" value="GMC_OxRdtase"/>
</dbReference>
<dbReference type="PANTHER" id="PTHR11552:SF158">
    <property type="entry name" value="GH23626P-RELATED"/>
    <property type="match status" value="1"/>
</dbReference>
<evidence type="ECO:0000256" key="3">
    <source>
        <dbReference type="PIRSR" id="PIRSR000137-2"/>
    </source>
</evidence>
<dbReference type="SUPFAM" id="SSF54373">
    <property type="entry name" value="FAD-linked reductases, C-terminal domain"/>
    <property type="match status" value="1"/>
</dbReference>
<dbReference type="PIRSF" id="PIRSF000137">
    <property type="entry name" value="Alcohol_oxidase"/>
    <property type="match status" value="1"/>
</dbReference>
<name>A0AAJ7BXU6_CEPCN</name>
<accession>A0AAJ7BXU6</accession>
<evidence type="ECO:0000256" key="2">
    <source>
        <dbReference type="PIRSR" id="PIRSR000137-1"/>
    </source>
</evidence>
<dbReference type="InterPro" id="IPR007867">
    <property type="entry name" value="GMC_OxRtase_C"/>
</dbReference>
<dbReference type="RefSeq" id="XP_015597067.1">
    <property type="nucleotide sequence ID" value="XM_015741581.2"/>
</dbReference>
<feature type="active site" description="Proton acceptor" evidence="2">
    <location>
        <position position="620"/>
    </location>
</feature>
<dbReference type="Gene3D" id="3.30.560.10">
    <property type="entry name" value="Glucose Oxidase, domain 3"/>
    <property type="match status" value="1"/>
</dbReference>
<comment type="similarity">
    <text evidence="1">Belongs to the GMC oxidoreductase family.</text>
</comment>
<dbReference type="Pfam" id="PF05199">
    <property type="entry name" value="GMC_oxred_C"/>
    <property type="match status" value="1"/>
</dbReference>
<evidence type="ECO:0000259" key="4">
    <source>
        <dbReference type="PROSITE" id="PS00624"/>
    </source>
</evidence>